<dbReference type="Proteomes" id="UP000004994">
    <property type="component" value="Chromosome 9"/>
</dbReference>
<name>A0A3Q7I6F1_SOLLC</name>
<reference evidence="2" key="1">
    <citation type="journal article" date="2012" name="Nature">
        <title>The tomato genome sequence provides insights into fleshy fruit evolution.</title>
        <authorList>
            <consortium name="Tomato Genome Consortium"/>
        </authorList>
    </citation>
    <scope>NUCLEOTIDE SEQUENCE [LARGE SCALE GENOMIC DNA]</scope>
    <source>
        <strain evidence="2">cv. Heinz 1706</strain>
    </source>
</reference>
<dbReference type="AlphaFoldDB" id="A0A3Q7I6F1"/>
<keyword evidence="3" id="KW-1185">Reference proteome</keyword>
<sequence>MRKKSDIIIVAKIASTSFTNYINAKLRYIFIYICMYLIILMDFFKDDQPELASEFLKRAAKGGHIGAFYVIVNIFQNR</sequence>
<dbReference type="InParanoid" id="A0A3Q7I6F1"/>
<protein>
    <submittedName>
        <fullName evidence="2">Uncharacterized protein</fullName>
    </submittedName>
</protein>
<feature type="transmembrane region" description="Helical" evidence="1">
    <location>
        <begin position="26"/>
        <end position="44"/>
    </location>
</feature>
<evidence type="ECO:0000256" key="1">
    <source>
        <dbReference type="SAM" id="Phobius"/>
    </source>
</evidence>
<accession>A0A3Q7I6F1</accession>
<organism evidence="2">
    <name type="scientific">Solanum lycopersicum</name>
    <name type="common">Tomato</name>
    <name type="synonym">Lycopersicon esculentum</name>
    <dbReference type="NCBI Taxonomy" id="4081"/>
    <lineage>
        <taxon>Eukaryota</taxon>
        <taxon>Viridiplantae</taxon>
        <taxon>Streptophyta</taxon>
        <taxon>Embryophyta</taxon>
        <taxon>Tracheophyta</taxon>
        <taxon>Spermatophyta</taxon>
        <taxon>Magnoliopsida</taxon>
        <taxon>eudicotyledons</taxon>
        <taxon>Gunneridae</taxon>
        <taxon>Pentapetalae</taxon>
        <taxon>asterids</taxon>
        <taxon>lamiids</taxon>
        <taxon>Solanales</taxon>
        <taxon>Solanaceae</taxon>
        <taxon>Solanoideae</taxon>
        <taxon>Solaneae</taxon>
        <taxon>Solanum</taxon>
        <taxon>Solanum subgen. Lycopersicon</taxon>
    </lineage>
</organism>
<reference evidence="2" key="2">
    <citation type="submission" date="2019-01" db="UniProtKB">
        <authorList>
            <consortium name="EnsemblPlants"/>
        </authorList>
    </citation>
    <scope>IDENTIFICATION</scope>
    <source>
        <strain evidence="2">cv. Heinz 1706</strain>
    </source>
</reference>
<keyword evidence="1" id="KW-0472">Membrane</keyword>
<evidence type="ECO:0000313" key="2">
    <source>
        <dbReference type="EnsemblPlants" id="Solyc09g066330.2.1"/>
    </source>
</evidence>
<dbReference type="EnsemblPlants" id="Solyc09g066330.2.1">
    <property type="protein sequence ID" value="Solyc09g066330.2.1"/>
    <property type="gene ID" value="Solyc09g066330.2"/>
</dbReference>
<dbReference type="Gramene" id="Solyc09g066330.2.1">
    <property type="protein sequence ID" value="Solyc09g066330.2.1"/>
    <property type="gene ID" value="Solyc09g066330.2"/>
</dbReference>
<proteinExistence type="predicted"/>
<keyword evidence="1" id="KW-1133">Transmembrane helix</keyword>
<evidence type="ECO:0000313" key="3">
    <source>
        <dbReference type="Proteomes" id="UP000004994"/>
    </source>
</evidence>
<keyword evidence="1" id="KW-0812">Transmembrane</keyword>